<dbReference type="RefSeq" id="WP_169663452.1">
    <property type="nucleotide sequence ID" value="NZ_CP076132.1"/>
</dbReference>
<organism evidence="7 8">
    <name type="scientific">Flammeovirga yaeyamensis</name>
    <dbReference type="NCBI Taxonomy" id="367791"/>
    <lineage>
        <taxon>Bacteria</taxon>
        <taxon>Pseudomonadati</taxon>
        <taxon>Bacteroidota</taxon>
        <taxon>Cytophagia</taxon>
        <taxon>Cytophagales</taxon>
        <taxon>Flammeovirgaceae</taxon>
        <taxon>Flammeovirga</taxon>
    </lineage>
</organism>
<proteinExistence type="predicted"/>
<evidence type="ECO:0000256" key="4">
    <source>
        <dbReference type="ARBA" id="ARBA00023136"/>
    </source>
</evidence>
<dbReference type="EMBL" id="CP076132">
    <property type="protein sequence ID" value="QWG00094.1"/>
    <property type="molecule type" value="Genomic_DNA"/>
</dbReference>
<dbReference type="GO" id="GO:0005886">
    <property type="term" value="C:plasma membrane"/>
    <property type="evidence" value="ECO:0007669"/>
    <property type="project" value="InterPro"/>
</dbReference>
<feature type="compositionally biased region" description="Polar residues" evidence="5">
    <location>
        <begin position="1699"/>
        <end position="1712"/>
    </location>
</feature>
<dbReference type="Pfam" id="PF04357">
    <property type="entry name" value="TamB"/>
    <property type="match status" value="1"/>
</dbReference>
<dbReference type="InterPro" id="IPR008023">
    <property type="entry name" value="DUF748"/>
</dbReference>
<evidence type="ECO:0000313" key="8">
    <source>
        <dbReference type="Proteomes" id="UP000678679"/>
    </source>
</evidence>
<evidence type="ECO:0000256" key="2">
    <source>
        <dbReference type="ARBA" id="ARBA00022692"/>
    </source>
</evidence>
<dbReference type="InterPro" id="IPR007452">
    <property type="entry name" value="TamB_C"/>
</dbReference>
<dbReference type="Pfam" id="PF05359">
    <property type="entry name" value="DUF748"/>
    <property type="match status" value="1"/>
</dbReference>
<reference evidence="7 8" key="1">
    <citation type="submission" date="2021-05" db="EMBL/GenBank/DDBJ databases">
        <title>Comparative genomic studies on the polysaccharide-degrading batcterial strains of the Flammeovirga genus.</title>
        <authorList>
            <person name="Zewei F."/>
            <person name="Zheng Z."/>
            <person name="Yu L."/>
            <person name="Ruyue G."/>
            <person name="Yanhong M."/>
            <person name="Yuanyuan C."/>
            <person name="Jingyan G."/>
            <person name="Wenjun H."/>
        </authorList>
    </citation>
    <scope>NUCLEOTIDE SEQUENCE [LARGE SCALE GENOMIC DNA]</scope>
    <source>
        <strain evidence="7 8">NBRC:100898</strain>
    </source>
</reference>
<comment type="subcellular location">
    <subcellularLocation>
        <location evidence="1">Membrane</location>
        <topology evidence="1">Single-pass membrane protein</topology>
    </subcellularLocation>
</comment>
<dbReference type="PANTHER" id="PTHR36985:SF1">
    <property type="entry name" value="TRANSLOCATION AND ASSEMBLY MODULE SUBUNIT TAMB"/>
    <property type="match status" value="1"/>
</dbReference>
<dbReference type="GO" id="GO:0009306">
    <property type="term" value="P:protein secretion"/>
    <property type="evidence" value="ECO:0007669"/>
    <property type="project" value="InterPro"/>
</dbReference>
<keyword evidence="2" id="KW-0812">Transmembrane</keyword>
<feature type="region of interest" description="Disordered" evidence="5">
    <location>
        <begin position="1656"/>
        <end position="1729"/>
    </location>
</feature>
<evidence type="ECO:0000259" key="6">
    <source>
        <dbReference type="Pfam" id="PF04357"/>
    </source>
</evidence>
<evidence type="ECO:0000256" key="1">
    <source>
        <dbReference type="ARBA" id="ARBA00004167"/>
    </source>
</evidence>
<dbReference type="KEGG" id="fya:KMW28_10545"/>
<gene>
    <name evidence="7" type="ORF">KMW28_10545</name>
</gene>
<sequence length="1753" mass="195754">MKGSLKRLFFGILILFILLLGLVYGILRVPFVQNYIVDKATSYLSDKTNSEVSIGYIALNFPKSLVIDDVLLKNPNGEDFISIKEIELDVDAETISLERVVIDKFAVHSLQTNIKVNKNGEFNFDYLINAFASNEEEVVEEDTTTSVIPPIILHDIDLIDVDITYLDSVMNMDAHLNIGRLNTSIPEINLNTSSYNVSNILLENSKISYTQFDEMPTSDVDTTQTSTDEETPFHLILSKLQIHNVDLDYDDQVSPQKATIHIGDLNLLQHEFDLVKQDINIEKFDLNQSSIEYQLTSDTTIKAPPAKVLPLAPLKDLGIGWNVAINEIGIKDLSLKYDDHLYKNVEGFDAKHIFISKTNLSTTDIKVNDQQIYIDLEHFDMVEKSGLSINSLSSYIDVQPQSLELRELLVEVNNSFLLNDLKLRFTNLYQIGDYIDDLQFDNHLKRSHLTFSDALIFDPTLKKDSVIAPYLTSYVDGSLIAKGNTKEMSIKEGKINSNLGLETDFDIELKDVMSEDSLYFAVKIDSLNFYTTPLININLDDTLKESFDLPKHIVGNLKVKGHPTDLSGDMKLALDEYGAFDLEYYLLNEDEYKIKTNTYNLEVGKILKDSTIGEVSTYLTAVGKGFDPEKDLKALITFHLKEAIYNNYDYGGLKANLDVDRMAVKWDAKTKGDGAQFDLNGFIDMNQEVPIADIHGKIEHLDFLKLNFYEDTLTIGMIIDSDTRGFDIKDLNSTLKVEDLYFYDGKDTYTFDEIKLHAELDSTHIAGNLVAPHIEGAINSDLPLDSLSVVLERYFSQYISSRDMIGQLPPSNGKMSGYLKLTDSELLTNGFIEGLDSLVLSKCDFLFDASTNKFDFDVLLPRITYSDIDLDSTYLSLHANGISLKYDVGFRLLQMLGYEEYALHHWSLNGEAKDNDLTFITQGKTEDLSKEWLWAGGELILDSTTYRFNLEDKFIVNGMKWDVNKENYILSDGGLPYVSNVRLKQDQQEINLYTSQYDEKDTVYKFEIKDYSLDKLTYNSQNDTSLINGDINMDVEIGDISSGGKLNSNLIIDGFGFFNNIIATIKNTAKNTTDINIYENHTVINGPIGNMRSDATFNMADTIAPLDLTMTIDSLLIKPFEKLSFGYLSDLSGGFKGDMKVKGGGSAPLYVRGSINMYHPTFTVDMLNLTLYGLDGDATFDDKGIHFNKFGFRDIHDHLALLGGSIVTTDYQSMDFDLKFSADDIVLINSTVKDNPEYFGQLIIGNLTSIKGPIDHLIIDSDIRISRGTNLTYVYIDGGLGDVETGDDIIEFIAEEDTTNIKKKSDNYELNAKINIDNQSSFRIVIDPRAGDALTLVGGGTLNLRMDAGGDLVMSGQYQVTEGDYSMTFYQLMNKKLLLEKGSSVLWTGDPYNPQANMTAIYEISTSPYPLVANLISQSETNKYKSKRPFKVYMNMRGDVITPELSFKLEYPEGSQGGDKIETAVENLNQDESQLNKQVFALLILGTFLNDAGGDGASTTDMVAGSVSSIISQQLNNVTNNLTNGFVDVNFDVDSYSQNNDKGGSSNRTDVGVTLKKNLFNDRLSVSVGGKVAVNGNEASNSSNTFNTDFLLEYNLLTDGTLKNRLFRSIDAQYFTPDVFKTGVSIVFTKDYNQGKELFIRNLDKRKDVRKRLGMIKRSNTGGGMMASPKDSTSSGGGMKPAKPDSTSSGGMKPAVEIDSTSINTLPDSTINEIPVESDSSSNSEKSSSYMDTFIPFFHREESLNSLLADNDN</sequence>
<name>A0AAX1MXV3_9BACT</name>
<dbReference type="Proteomes" id="UP000678679">
    <property type="component" value="Chromosome 1"/>
</dbReference>
<keyword evidence="8" id="KW-1185">Reference proteome</keyword>
<accession>A0AAX1MXV3</accession>
<feature type="compositionally biased region" description="Low complexity" evidence="5">
    <location>
        <begin position="1718"/>
        <end position="1729"/>
    </location>
</feature>
<keyword evidence="4" id="KW-0472">Membrane</keyword>
<dbReference type="PANTHER" id="PTHR36985">
    <property type="entry name" value="TRANSLOCATION AND ASSEMBLY MODULE SUBUNIT TAMB"/>
    <property type="match status" value="1"/>
</dbReference>
<evidence type="ECO:0000256" key="5">
    <source>
        <dbReference type="SAM" id="MobiDB-lite"/>
    </source>
</evidence>
<evidence type="ECO:0000313" key="7">
    <source>
        <dbReference type="EMBL" id="QWG00094.1"/>
    </source>
</evidence>
<protein>
    <submittedName>
        <fullName evidence="7">Translocation/assembly module TamB</fullName>
    </submittedName>
</protein>
<keyword evidence="3" id="KW-1133">Transmembrane helix</keyword>
<feature type="domain" description="Translocation and assembly module TamB C-terminal" evidence="6">
    <location>
        <begin position="1203"/>
        <end position="1632"/>
    </location>
</feature>
<evidence type="ECO:0000256" key="3">
    <source>
        <dbReference type="ARBA" id="ARBA00022989"/>
    </source>
</evidence>